<dbReference type="EMBL" id="BEXB01000012">
    <property type="protein sequence ID" value="GAY76240.1"/>
    <property type="molecule type" value="Genomic_DNA"/>
</dbReference>
<reference evidence="3 4" key="1">
    <citation type="submission" date="2017-11" db="EMBL/GenBank/DDBJ databases">
        <title>Draft Genome Sequence of Sporolactobacillus inulinus NBRC 111894 Isolated from Koso, a Japanese Sugar-Vegetable Fermented Beverage.</title>
        <authorList>
            <person name="Chiou T.Y."/>
            <person name="Oshima K."/>
            <person name="Suda W."/>
            <person name="Hattori M."/>
            <person name="Takahashi T."/>
        </authorList>
    </citation>
    <scope>NUCLEOTIDE SEQUENCE [LARGE SCALE GENOMIC DNA]</scope>
    <source>
        <strain evidence="3 4">NBRC111894</strain>
    </source>
</reference>
<keyword evidence="3" id="KW-0328">Glycosyltransferase</keyword>
<dbReference type="PANTHER" id="PTHR43685:SF13">
    <property type="entry name" value="O ANTIGEN BIOSYNTHESIS RHAMNOSYLTRANSFERASE RFBN"/>
    <property type="match status" value="1"/>
</dbReference>
<evidence type="ECO:0000259" key="2">
    <source>
        <dbReference type="Pfam" id="PF00535"/>
    </source>
</evidence>
<dbReference type="PANTHER" id="PTHR43685">
    <property type="entry name" value="GLYCOSYLTRANSFERASE"/>
    <property type="match status" value="1"/>
</dbReference>
<gene>
    <name evidence="3" type="ORF">NBRC111894_1794</name>
</gene>
<evidence type="ECO:0000256" key="1">
    <source>
        <dbReference type="SAM" id="Phobius"/>
    </source>
</evidence>
<name>A0A4Y1ZB40_9BACL</name>
<keyword evidence="3" id="KW-0808">Transferase</keyword>
<organism evidence="3 4">
    <name type="scientific">Sporolactobacillus inulinus</name>
    <dbReference type="NCBI Taxonomy" id="2078"/>
    <lineage>
        <taxon>Bacteria</taxon>
        <taxon>Bacillati</taxon>
        <taxon>Bacillota</taxon>
        <taxon>Bacilli</taxon>
        <taxon>Bacillales</taxon>
        <taxon>Sporolactobacillaceae</taxon>
        <taxon>Sporolactobacillus</taxon>
    </lineage>
</organism>
<dbReference type="Pfam" id="PF00535">
    <property type="entry name" value="Glycos_transf_2"/>
    <property type="match status" value="1"/>
</dbReference>
<keyword evidence="1" id="KW-0472">Membrane</keyword>
<feature type="transmembrane region" description="Helical" evidence="1">
    <location>
        <begin position="35"/>
        <end position="53"/>
    </location>
</feature>
<proteinExistence type="predicted"/>
<dbReference type="GO" id="GO:0016757">
    <property type="term" value="F:glycosyltransferase activity"/>
    <property type="evidence" value="ECO:0007669"/>
    <property type="project" value="UniProtKB-KW"/>
</dbReference>
<dbReference type="InterPro" id="IPR001173">
    <property type="entry name" value="Glyco_trans_2-like"/>
</dbReference>
<accession>A0A4Y1ZB40</accession>
<feature type="transmembrane region" description="Helical" evidence="1">
    <location>
        <begin position="215"/>
        <end position="241"/>
    </location>
</feature>
<dbReference type="GO" id="GO:0044010">
    <property type="term" value="P:single-species biofilm formation"/>
    <property type="evidence" value="ECO:0007669"/>
    <property type="project" value="TreeGrafter"/>
</dbReference>
<feature type="transmembrane region" description="Helical" evidence="1">
    <location>
        <begin position="65"/>
        <end position="83"/>
    </location>
</feature>
<feature type="transmembrane region" description="Helical" evidence="1">
    <location>
        <begin position="113"/>
        <end position="135"/>
    </location>
</feature>
<dbReference type="Proteomes" id="UP000319716">
    <property type="component" value="Unassembled WGS sequence"/>
</dbReference>
<dbReference type="EC" id="2.4.1.-" evidence="3"/>
<feature type="transmembrane region" description="Helical" evidence="1">
    <location>
        <begin position="248"/>
        <end position="266"/>
    </location>
</feature>
<feature type="transmembrane region" description="Helical" evidence="1">
    <location>
        <begin position="89"/>
        <end position="106"/>
    </location>
</feature>
<evidence type="ECO:0000313" key="3">
    <source>
        <dbReference type="EMBL" id="GAY76240.1"/>
    </source>
</evidence>
<dbReference type="InterPro" id="IPR050834">
    <property type="entry name" value="Glycosyltransf_2"/>
</dbReference>
<feature type="domain" description="Glycosyltransferase 2-like" evidence="2">
    <location>
        <begin position="322"/>
        <end position="489"/>
    </location>
</feature>
<feature type="transmembrane region" description="Helical" evidence="1">
    <location>
        <begin position="278"/>
        <end position="300"/>
    </location>
</feature>
<evidence type="ECO:0000313" key="4">
    <source>
        <dbReference type="Proteomes" id="UP000319716"/>
    </source>
</evidence>
<dbReference type="InterPro" id="IPR029044">
    <property type="entry name" value="Nucleotide-diphossugar_trans"/>
</dbReference>
<protein>
    <submittedName>
        <fullName evidence="3">O antigen biosynthesis rhamnosyltransferase rfbN</fullName>
        <ecNumber evidence="3">2.4.1.-</ecNumber>
    </submittedName>
</protein>
<keyword evidence="1" id="KW-0812">Transmembrane</keyword>
<keyword evidence="1" id="KW-1133">Transmembrane helix</keyword>
<comment type="caution">
    <text evidence="3">The sequence shown here is derived from an EMBL/GenBank/DDBJ whole genome shotgun (WGS) entry which is preliminary data.</text>
</comment>
<dbReference type="CDD" id="cd00761">
    <property type="entry name" value="Glyco_tranf_GTA_type"/>
    <property type="match status" value="1"/>
</dbReference>
<dbReference type="AlphaFoldDB" id="A0A4Y1ZB40"/>
<sequence length="632" mass="72550">MEFGILLLYFVFQFRGALFTGYNKIDWAQTGQKGNLVGTSLIFMNLILLKNLMKQKYKKVLNLKHYFISIEMVFFLTVQVMILSLGTRIYFLISLIAIIMFASIFITKFKTKYVILGTLFLVILISCVGLFRYGFNLSEVNFLSPVNNILQETMLNSFSLIATINFNHWGIIRFPIYLMQDTLNGVLSHLPVHLPAHDPSKAGYPLYSPVGGTSLFYSLIINFGVIGSFIFAFAVSCLLNYLRNTKILYTNAVYVCLSSTLIFTFFRDNFYISIIKVGIQDFVVFPAIVLLTIWCLYCAYHKFFDKNKLKSKSKKENQMKISIIIPTYNPGKTFEGNFEKIEQNIKNVSLESEVVIVDSGSTDGGLDFLKHKNVRLIEIKSSEFNHGGTRNMAAKIANGDLLVYMTQDAVLAKNTSIKSLISPLLMNKKLGIAYGRQLPRKDADVFARSAREFNYPNKDRIQSFSDINNLGIKTIFVSNSFAAYKKDVLFSIAGGFPEHTIFGEDTFVAAKLVLEKYSIAYVADAEVFHSHNYTIMEEFHRYFDIGVFHSKEKWILDRFRAPESEGARFIKYQLKELWDNKKVYLLFSLIFRNGMKYLGYKMGRSERHLPLKIKKRLSMHRAFWDSPTKEGQ</sequence>
<dbReference type="Gene3D" id="3.90.550.10">
    <property type="entry name" value="Spore Coat Polysaccharide Biosynthesis Protein SpsA, Chain A"/>
    <property type="match status" value="1"/>
</dbReference>
<dbReference type="SUPFAM" id="SSF53448">
    <property type="entry name" value="Nucleotide-diphospho-sugar transferases"/>
    <property type="match status" value="1"/>
</dbReference>